<dbReference type="CDD" id="cd02241">
    <property type="entry name" value="cupin_OxOx"/>
    <property type="match status" value="1"/>
</dbReference>
<dbReference type="SUPFAM" id="SSF51182">
    <property type="entry name" value="RmlC-like cupins"/>
    <property type="match status" value="1"/>
</dbReference>
<evidence type="ECO:0000256" key="12">
    <source>
        <dbReference type="PIRSR" id="PIRSR601929-1"/>
    </source>
</evidence>
<dbReference type="InterPro" id="IPR011051">
    <property type="entry name" value="RmlC_Cupin_sf"/>
</dbReference>
<evidence type="ECO:0000259" key="15">
    <source>
        <dbReference type="SMART" id="SM00835"/>
    </source>
</evidence>
<evidence type="ECO:0000256" key="6">
    <source>
        <dbReference type="ARBA" id="ARBA00022525"/>
    </source>
</evidence>
<feature type="binding site" evidence="12">
    <location>
        <position position="98"/>
    </location>
    <ligand>
        <name>oxalate</name>
        <dbReference type="ChEBI" id="CHEBI:30623"/>
    </ligand>
</feature>
<accession>A0AAP0LNZ2</accession>
<evidence type="ECO:0000256" key="11">
    <source>
        <dbReference type="ARBA" id="ARBA00034773"/>
    </source>
</evidence>
<evidence type="ECO:0000256" key="14">
    <source>
        <dbReference type="SAM" id="SignalP"/>
    </source>
</evidence>
<evidence type="ECO:0000256" key="1">
    <source>
        <dbReference type="ARBA" id="ARBA00003629"/>
    </source>
</evidence>
<dbReference type="InterPro" id="IPR001929">
    <property type="entry name" value="Germin"/>
</dbReference>
<dbReference type="PANTHER" id="PTHR31238">
    <property type="entry name" value="GERMIN-LIKE PROTEIN SUBFAMILY 3 MEMBER 3"/>
    <property type="match status" value="1"/>
</dbReference>
<name>A0AAP0LNZ2_9ROSI</name>
<evidence type="ECO:0000256" key="5">
    <source>
        <dbReference type="ARBA" id="ARBA00022523"/>
    </source>
</evidence>
<evidence type="ECO:0000256" key="2">
    <source>
        <dbReference type="ARBA" id="ARBA00004271"/>
    </source>
</evidence>
<dbReference type="InterPro" id="IPR006045">
    <property type="entry name" value="Cupin_1"/>
</dbReference>
<evidence type="ECO:0000313" key="16">
    <source>
        <dbReference type="EMBL" id="KAK9175529.1"/>
    </source>
</evidence>
<comment type="function">
    <text evidence="1">May play a role in plant defense. Probably has no oxalate oxidase activity even if the active site is conserved.</text>
</comment>
<feature type="binding site" evidence="13">
    <location>
        <position position="103"/>
    </location>
    <ligand>
        <name>Mn(2+)</name>
        <dbReference type="ChEBI" id="CHEBI:29035"/>
    </ligand>
</feature>
<dbReference type="EMBL" id="JBCGBO010000025">
    <property type="protein sequence ID" value="KAK9175529.1"/>
    <property type="molecule type" value="Genomic_DNA"/>
</dbReference>
<evidence type="ECO:0000256" key="3">
    <source>
        <dbReference type="ARBA" id="ARBA00007456"/>
    </source>
</evidence>
<evidence type="ECO:0000256" key="7">
    <source>
        <dbReference type="ARBA" id="ARBA00022723"/>
    </source>
</evidence>
<evidence type="ECO:0000313" key="17">
    <source>
        <dbReference type="Proteomes" id="UP001428341"/>
    </source>
</evidence>
<evidence type="ECO:0000256" key="4">
    <source>
        <dbReference type="ARBA" id="ARBA00011268"/>
    </source>
</evidence>
<reference evidence="16 17" key="1">
    <citation type="submission" date="2024-05" db="EMBL/GenBank/DDBJ databases">
        <title>Haplotype-resolved chromosome-level genome assembly of Huyou (Citrus changshanensis).</title>
        <authorList>
            <person name="Miao C."/>
            <person name="Chen W."/>
            <person name="Wu Y."/>
            <person name="Wang L."/>
            <person name="Zhao S."/>
            <person name="Grierson D."/>
            <person name="Xu C."/>
            <person name="Chen K."/>
        </authorList>
    </citation>
    <scope>NUCLEOTIDE SEQUENCE [LARGE SCALE GENOMIC DNA]</scope>
    <source>
        <strain evidence="16">01-14</strain>
        <tissue evidence="16">Leaf</tissue>
    </source>
</reference>
<dbReference type="Proteomes" id="UP001428341">
    <property type="component" value="Unassembled WGS sequence"/>
</dbReference>
<keyword evidence="7 12" id="KW-0479">Metal-binding</keyword>
<keyword evidence="5" id="KW-0052">Apoplast</keyword>
<comment type="similarity">
    <text evidence="11">Belongs to the senescence regulator S40 family.</text>
</comment>
<dbReference type="GO" id="GO:0010150">
    <property type="term" value="P:leaf senescence"/>
    <property type="evidence" value="ECO:0007669"/>
    <property type="project" value="UniProtKB-ARBA"/>
</dbReference>
<dbReference type="GO" id="GO:0030145">
    <property type="term" value="F:manganese ion binding"/>
    <property type="evidence" value="ECO:0007669"/>
    <property type="project" value="InterPro"/>
</dbReference>
<comment type="caution">
    <text evidence="16">The sequence shown here is derived from an EMBL/GenBank/DDBJ whole genome shotgun (WGS) entry which is preliminary data.</text>
</comment>
<dbReference type="FunFam" id="2.60.120.10:FF:000098">
    <property type="entry name" value="Germin-like protein 9-3"/>
    <property type="match status" value="1"/>
</dbReference>
<keyword evidence="8 14" id="KW-0732">Signal</keyword>
<feature type="binding site" evidence="13">
    <location>
        <position position="142"/>
    </location>
    <ligand>
        <name>Mn(2+)</name>
        <dbReference type="ChEBI" id="CHEBI:29035"/>
    </ligand>
</feature>
<feature type="signal peptide" evidence="14">
    <location>
        <begin position="1"/>
        <end position="22"/>
    </location>
</feature>
<keyword evidence="10 12" id="KW-0464">Manganese</keyword>
<sequence>MASQKLFFLLLSSLAIVQMALAGDPDIISDFIVPSNLSIVDGNFFTFTGMRALIGAAPPPAFKVLKASMVEFPALNGQSVSYAILQFPSGTTNPPHTHPRSAELLFLIDGSLQVGFVDTTNKLFTQTLQAGDMFIFPKGLVHFQYNPDAQNPALAVSAFGSANAGTVSLPNTLFTTGIDDTILAKAFKTDAATIEALKAASMVAYGEGSSLPFAARPAHPLINATRIRMDIHGPTRFGPRKSPPPNRWLSAYPHASQPSGSTAASFDELNEDDIFTTDISEPADPHRHHHDNHLYNNSNNKIANFSENFGILAALPESPTHCCHKASVSTSRAIPGIPKPPQQQQERSPFGKLKYQSAPVNVPVLAKAMRNRRYFDDVDEDDEGDNEMVLPPHEIVARANTPVVSCSVLEGVGRTLKGRDLRQLQGYQLRLLAKSSSGCPRSTVNGLPSILLKGGPVASILNGQLRWGLCCFGPGQLPRRQSHSIHHIGVPSTFAMQPNRISSLN</sequence>
<dbReference type="InterPro" id="IPR007608">
    <property type="entry name" value="Senescence_reg_S40"/>
</dbReference>
<proteinExistence type="inferred from homology"/>
<comment type="similarity">
    <text evidence="3">Belongs to the germin family.</text>
</comment>
<dbReference type="Gene3D" id="2.60.120.10">
    <property type="entry name" value="Jelly Rolls"/>
    <property type="match status" value="1"/>
</dbReference>
<dbReference type="PRINTS" id="PR00325">
    <property type="entry name" value="GERMIN"/>
</dbReference>
<feature type="chain" id="PRO_5042970968" description="Cupin type-1 domain-containing protein" evidence="14">
    <location>
        <begin position="23"/>
        <end position="505"/>
    </location>
</feature>
<feature type="domain" description="Cupin type-1" evidence="15">
    <location>
        <begin position="54"/>
        <end position="195"/>
    </location>
</feature>
<keyword evidence="9" id="KW-0325">Glycoprotein</keyword>
<protein>
    <recommendedName>
        <fullName evidence="15">Cupin type-1 domain-containing protein</fullName>
    </recommendedName>
</protein>
<feature type="binding site" evidence="12">
    <location>
        <position position="93"/>
    </location>
    <ligand>
        <name>oxalate</name>
        <dbReference type="ChEBI" id="CHEBI:30623"/>
    </ligand>
</feature>
<dbReference type="AlphaFoldDB" id="A0AAP0LNZ2"/>
<keyword evidence="17" id="KW-1185">Reference proteome</keyword>
<dbReference type="Pfam" id="PF00190">
    <property type="entry name" value="Cupin_1"/>
    <property type="match status" value="1"/>
</dbReference>
<feature type="binding site" evidence="12">
    <location>
        <position position="103"/>
    </location>
    <ligand>
        <name>oxalate</name>
        <dbReference type="ChEBI" id="CHEBI:30623"/>
    </ligand>
</feature>
<comment type="subunit">
    <text evidence="4">Oligomer (believed to be a pentamer but probably hexamer).</text>
</comment>
<evidence type="ECO:0000256" key="13">
    <source>
        <dbReference type="PIRSR" id="PIRSR601929-2"/>
    </source>
</evidence>
<dbReference type="Pfam" id="PF04520">
    <property type="entry name" value="Senescence_reg"/>
    <property type="match status" value="1"/>
</dbReference>
<organism evidence="16 17">
    <name type="scientific">Citrus x changshan-huyou</name>
    <dbReference type="NCBI Taxonomy" id="2935761"/>
    <lineage>
        <taxon>Eukaryota</taxon>
        <taxon>Viridiplantae</taxon>
        <taxon>Streptophyta</taxon>
        <taxon>Embryophyta</taxon>
        <taxon>Tracheophyta</taxon>
        <taxon>Spermatophyta</taxon>
        <taxon>Magnoliopsida</taxon>
        <taxon>eudicotyledons</taxon>
        <taxon>Gunneridae</taxon>
        <taxon>Pentapetalae</taxon>
        <taxon>rosids</taxon>
        <taxon>malvids</taxon>
        <taxon>Sapindales</taxon>
        <taxon>Rutaceae</taxon>
        <taxon>Aurantioideae</taxon>
        <taxon>Citrus</taxon>
    </lineage>
</organism>
<dbReference type="InterPro" id="IPR014710">
    <property type="entry name" value="RmlC-like_jellyroll"/>
</dbReference>
<evidence type="ECO:0000256" key="8">
    <source>
        <dbReference type="ARBA" id="ARBA00022729"/>
    </source>
</evidence>
<dbReference type="GO" id="GO:0048046">
    <property type="term" value="C:apoplast"/>
    <property type="evidence" value="ECO:0007669"/>
    <property type="project" value="UniProtKB-SubCell"/>
</dbReference>
<evidence type="ECO:0000256" key="9">
    <source>
        <dbReference type="ARBA" id="ARBA00023180"/>
    </source>
</evidence>
<dbReference type="SMART" id="SM00835">
    <property type="entry name" value="Cupin_1"/>
    <property type="match status" value="1"/>
</dbReference>
<keyword evidence="6" id="KW-0964">Secreted</keyword>
<evidence type="ECO:0000256" key="10">
    <source>
        <dbReference type="ARBA" id="ARBA00023211"/>
    </source>
</evidence>
<feature type="binding site" evidence="13">
    <location>
        <position position="96"/>
    </location>
    <ligand>
        <name>Mn(2+)</name>
        <dbReference type="ChEBI" id="CHEBI:29035"/>
    </ligand>
</feature>
<feature type="binding site" evidence="13">
    <location>
        <position position="98"/>
    </location>
    <ligand>
        <name>Mn(2+)</name>
        <dbReference type="ChEBI" id="CHEBI:29035"/>
    </ligand>
</feature>
<comment type="subcellular location">
    <subcellularLocation>
        <location evidence="2">Secreted</location>
        <location evidence="2">Extracellular space</location>
        <location evidence="2">Apoplast</location>
    </subcellularLocation>
</comment>
<gene>
    <name evidence="16" type="ORF">WN944_027536</name>
</gene>